<evidence type="ECO:0000313" key="2">
    <source>
        <dbReference type="EMBL" id="PRT56554.1"/>
    </source>
</evidence>
<reference evidence="2 3" key="1">
    <citation type="submission" date="2017-04" db="EMBL/GenBank/DDBJ databases">
        <title>Genome sequencing of [Candida] sorbophila.</title>
        <authorList>
            <person name="Ahn J.O."/>
        </authorList>
    </citation>
    <scope>NUCLEOTIDE SEQUENCE [LARGE SCALE GENOMIC DNA]</scope>
    <source>
        <strain evidence="2 3">DS02</strain>
    </source>
</reference>
<evidence type="ECO:0000313" key="3">
    <source>
        <dbReference type="Proteomes" id="UP000238350"/>
    </source>
</evidence>
<comment type="caution">
    <text evidence="2">The sequence shown here is derived from an EMBL/GenBank/DDBJ whole genome shotgun (WGS) entry which is preliminary data.</text>
</comment>
<gene>
    <name evidence="2" type="ORF">B9G98_04174</name>
</gene>
<organism evidence="2 3">
    <name type="scientific">Wickerhamiella sorbophila</name>
    <dbReference type="NCBI Taxonomy" id="45607"/>
    <lineage>
        <taxon>Eukaryota</taxon>
        <taxon>Fungi</taxon>
        <taxon>Dikarya</taxon>
        <taxon>Ascomycota</taxon>
        <taxon>Saccharomycotina</taxon>
        <taxon>Dipodascomycetes</taxon>
        <taxon>Dipodascales</taxon>
        <taxon>Trichomonascaceae</taxon>
        <taxon>Wickerhamiella</taxon>
    </lineage>
</organism>
<accession>A0A2T0FNJ5</accession>
<feature type="chain" id="PRO_5015441921" evidence="1">
    <location>
        <begin position="18"/>
        <end position="181"/>
    </location>
</feature>
<dbReference type="RefSeq" id="XP_024666499.1">
    <property type="nucleotide sequence ID" value="XM_024810731.1"/>
</dbReference>
<evidence type="ECO:0000256" key="1">
    <source>
        <dbReference type="SAM" id="SignalP"/>
    </source>
</evidence>
<name>A0A2T0FNJ5_9ASCO</name>
<dbReference type="AlphaFoldDB" id="A0A2T0FNJ5"/>
<dbReference type="Proteomes" id="UP000238350">
    <property type="component" value="Unassembled WGS sequence"/>
</dbReference>
<protein>
    <submittedName>
        <fullName evidence="2">Uncharacterized protein</fullName>
    </submittedName>
</protein>
<proteinExistence type="predicted"/>
<keyword evidence="1" id="KW-0732">Signal</keyword>
<keyword evidence="3" id="KW-1185">Reference proteome</keyword>
<sequence length="181" mass="18340">MKISAVSTSTLVAVAIAAPTEPCITSAASQNLNDPLLGSIEAVRHPLSTLINLVRAYQAADGLQGALGIQQSYYPLYTPVMSLSSAAANHAVASPNDVVAYGVGAGSIVVADITSLANPASAIESNLFTAIPYNAPCDQVTVAQSVASEFSSVFAEAAKAYKISSGIPSFPAAPTSCAVYC</sequence>
<dbReference type="GeneID" id="36517922"/>
<dbReference type="EMBL" id="NDIQ01000022">
    <property type="protein sequence ID" value="PRT56554.1"/>
    <property type="molecule type" value="Genomic_DNA"/>
</dbReference>
<feature type="signal peptide" evidence="1">
    <location>
        <begin position="1"/>
        <end position="17"/>
    </location>
</feature>